<dbReference type="AlphaFoldDB" id="A0A098MB62"/>
<dbReference type="InterPro" id="IPR020051">
    <property type="entry name" value="SagB-type_dehydrogenase"/>
</dbReference>
<gene>
    <name evidence="2" type="ORF">PWYN_10910</name>
</gene>
<dbReference type="InterPro" id="IPR029479">
    <property type="entry name" value="Nitroreductase"/>
</dbReference>
<reference evidence="2 3" key="1">
    <citation type="submission" date="2014-08" db="EMBL/GenBank/DDBJ databases">
        <authorList>
            <person name="den Bakker H.C."/>
        </authorList>
    </citation>
    <scope>NUCLEOTIDE SEQUENCE [LARGE SCALE GENOMIC DNA]</scope>
    <source>
        <strain evidence="2 3">DSM 18334</strain>
    </source>
</reference>
<reference evidence="2 3" key="2">
    <citation type="submission" date="2014-10" db="EMBL/GenBank/DDBJ databases">
        <title>Comparative genomics of the Paenibacillus odorifer group.</title>
        <authorList>
            <person name="Tsai Y.-C."/>
            <person name="Martin N."/>
            <person name="Korlach J."/>
            <person name="Wiedmann M."/>
        </authorList>
    </citation>
    <scope>NUCLEOTIDE SEQUENCE [LARGE SCALE GENOMIC DNA]</scope>
    <source>
        <strain evidence="2 3">DSM 18334</strain>
    </source>
</reference>
<dbReference type="InterPro" id="IPR052544">
    <property type="entry name" value="Bacteriocin_Proc_Enz"/>
</dbReference>
<name>A0A098MB62_9BACL</name>
<sequence>MNKSRKHYINVGQEGKPIQFVKIKDRRLPILTEVENEGQFGAMNNVEKTLRFHQIYNGQKAIRIANFIYSLLKNYNEDMEMEDINHIIEQSIRKLEIVRTDTAHGGLPIFLLRSENNLEEQQRYLLKRNEDIVMMMDSNTQLAYGALILQLEESVLGQPAKDMEWASNLFSLANPGVLLLDDHNIVEKELSGETQLTRLYHENTKLHSFHQQGDFMKPLDEMDEEIKKLTSRGRKVFMHKQSIPLPIPTKQSSYSIEEVAARRRSLRDYAEEMIDMQTLSNILHYSYGVTGRLKNTDLELRAVPSGGGLYPIDIFLSINHVDNLEPGIYYYDPLYHQLVRVNDNDIKDISKEVSGYSVMLENAAFTVILAANFWRNQWKYHERGYRVILLDCGHLAQNIHLMCTAYDLGSCCLMGFVDDEINKLIEVDGIIEHSMYLITVGHKKKG</sequence>
<proteinExistence type="predicted"/>
<dbReference type="NCBIfam" id="TIGR03605">
    <property type="entry name" value="antibiot_sagB"/>
    <property type="match status" value="1"/>
</dbReference>
<accession>A0A098MB62</accession>
<dbReference type="eggNOG" id="COG0778">
    <property type="taxonomic scope" value="Bacteria"/>
</dbReference>
<dbReference type="Gene3D" id="3.40.109.10">
    <property type="entry name" value="NADH Oxidase"/>
    <property type="match status" value="1"/>
</dbReference>
<dbReference type="GO" id="GO:0016491">
    <property type="term" value="F:oxidoreductase activity"/>
    <property type="evidence" value="ECO:0007669"/>
    <property type="project" value="InterPro"/>
</dbReference>
<comment type="caution">
    <text evidence="2">The sequence shown here is derived from an EMBL/GenBank/DDBJ whole genome shotgun (WGS) entry which is preliminary data.</text>
</comment>
<dbReference type="SUPFAM" id="SSF55469">
    <property type="entry name" value="FMN-dependent nitroreductase-like"/>
    <property type="match status" value="1"/>
</dbReference>
<dbReference type="RefSeq" id="WP_036651180.1">
    <property type="nucleotide sequence ID" value="NZ_JQCR01000002.1"/>
</dbReference>
<dbReference type="Pfam" id="PF00881">
    <property type="entry name" value="Nitroreductase"/>
    <property type="match status" value="1"/>
</dbReference>
<dbReference type="Proteomes" id="UP000029734">
    <property type="component" value="Unassembled WGS sequence"/>
</dbReference>
<evidence type="ECO:0000313" key="2">
    <source>
        <dbReference type="EMBL" id="KGE19790.1"/>
    </source>
</evidence>
<dbReference type="STRING" id="268407.PWYN_10910"/>
<dbReference type="PANTHER" id="PTHR43745">
    <property type="entry name" value="NITROREDUCTASE MJ1384-RELATED"/>
    <property type="match status" value="1"/>
</dbReference>
<evidence type="ECO:0000313" key="3">
    <source>
        <dbReference type="Proteomes" id="UP000029734"/>
    </source>
</evidence>
<organism evidence="2 3">
    <name type="scientific">Paenibacillus wynnii</name>
    <dbReference type="NCBI Taxonomy" id="268407"/>
    <lineage>
        <taxon>Bacteria</taxon>
        <taxon>Bacillati</taxon>
        <taxon>Bacillota</taxon>
        <taxon>Bacilli</taxon>
        <taxon>Bacillales</taxon>
        <taxon>Paenibacillaceae</taxon>
        <taxon>Paenibacillus</taxon>
    </lineage>
</organism>
<dbReference type="InterPro" id="IPR000415">
    <property type="entry name" value="Nitroreductase-like"/>
</dbReference>
<dbReference type="CDD" id="cd02142">
    <property type="entry name" value="McbC_SagB-like_oxidoreductase"/>
    <property type="match status" value="1"/>
</dbReference>
<feature type="domain" description="Nitroreductase" evidence="1">
    <location>
        <begin position="261"/>
        <end position="442"/>
    </location>
</feature>
<dbReference type="PANTHER" id="PTHR43745:SF2">
    <property type="entry name" value="NITROREDUCTASE MJ1384-RELATED"/>
    <property type="match status" value="1"/>
</dbReference>
<dbReference type="EMBL" id="JQCR01000002">
    <property type="protein sequence ID" value="KGE19790.1"/>
    <property type="molecule type" value="Genomic_DNA"/>
</dbReference>
<keyword evidence="3" id="KW-1185">Reference proteome</keyword>
<protein>
    <recommendedName>
        <fullName evidence="1">Nitroreductase domain-containing protein</fullName>
    </recommendedName>
</protein>
<evidence type="ECO:0000259" key="1">
    <source>
        <dbReference type="Pfam" id="PF00881"/>
    </source>
</evidence>